<organism evidence="1 2">
    <name type="scientific">Lutibacter maritimus</name>
    <dbReference type="NCBI Taxonomy" id="593133"/>
    <lineage>
        <taxon>Bacteria</taxon>
        <taxon>Pseudomonadati</taxon>
        <taxon>Bacteroidota</taxon>
        <taxon>Flavobacteriia</taxon>
        <taxon>Flavobacteriales</taxon>
        <taxon>Flavobacteriaceae</taxon>
        <taxon>Lutibacter</taxon>
    </lineage>
</organism>
<dbReference type="RefSeq" id="WP_090222528.1">
    <property type="nucleotide sequence ID" value="NZ_FOZP01000001.1"/>
</dbReference>
<sequence>METRLLGEKEVYPNKEVLEKVLGESYLAFNALIETLSNEKYALVPEWRFYKDGQSWLCKVSNKKKTVCWISAWNKFFKVGFYFTEKTRLGINELDIENRIKEDFSKSENIGKLIPLIINVSRIEQINDVLKIIEYKKKLK</sequence>
<evidence type="ECO:0000313" key="1">
    <source>
        <dbReference type="EMBL" id="SFS32006.1"/>
    </source>
</evidence>
<dbReference type="AlphaFoldDB" id="A0A1I6NVJ5"/>
<dbReference type="EMBL" id="FOZP01000001">
    <property type="protein sequence ID" value="SFS32006.1"/>
    <property type="molecule type" value="Genomic_DNA"/>
</dbReference>
<dbReference type="Pfam" id="PF12663">
    <property type="entry name" value="DUF3788"/>
    <property type="match status" value="1"/>
</dbReference>
<name>A0A1I6NVJ5_9FLAO</name>
<dbReference type="STRING" id="593133.SAMN04488006_0630"/>
<keyword evidence="2" id="KW-1185">Reference proteome</keyword>
<evidence type="ECO:0008006" key="3">
    <source>
        <dbReference type="Google" id="ProtNLM"/>
    </source>
</evidence>
<accession>A0A1I6NVJ5</accession>
<evidence type="ECO:0000313" key="2">
    <source>
        <dbReference type="Proteomes" id="UP000199312"/>
    </source>
</evidence>
<dbReference type="Proteomes" id="UP000199312">
    <property type="component" value="Unassembled WGS sequence"/>
</dbReference>
<reference evidence="2" key="1">
    <citation type="submission" date="2016-10" db="EMBL/GenBank/DDBJ databases">
        <authorList>
            <person name="Varghese N."/>
            <person name="Submissions S."/>
        </authorList>
    </citation>
    <scope>NUCLEOTIDE SEQUENCE [LARGE SCALE GENOMIC DNA]</scope>
    <source>
        <strain evidence="2">DSM 24450</strain>
    </source>
</reference>
<dbReference type="InterPro" id="IPR024265">
    <property type="entry name" value="DUF3788"/>
</dbReference>
<dbReference type="OrthoDB" id="1050063at2"/>
<proteinExistence type="predicted"/>
<gene>
    <name evidence="1" type="ORF">SAMN04488006_0630</name>
</gene>
<protein>
    <recommendedName>
        <fullName evidence="3">YdhG-like domain-containing protein</fullName>
    </recommendedName>
</protein>